<reference evidence="1" key="1">
    <citation type="submission" date="2020-05" db="EMBL/GenBank/DDBJ databases">
        <title>Large-scale comparative analyses of tick genomes elucidate their genetic diversity and vector capacities.</title>
        <authorList>
            <person name="Jia N."/>
            <person name="Wang J."/>
            <person name="Shi W."/>
            <person name="Du L."/>
            <person name="Sun Y."/>
            <person name="Zhan W."/>
            <person name="Jiang J."/>
            <person name="Wang Q."/>
            <person name="Zhang B."/>
            <person name="Ji P."/>
            <person name="Sakyi L.B."/>
            <person name="Cui X."/>
            <person name="Yuan T."/>
            <person name="Jiang B."/>
            <person name="Yang W."/>
            <person name="Lam T.T.-Y."/>
            <person name="Chang Q."/>
            <person name="Ding S."/>
            <person name="Wang X."/>
            <person name="Zhu J."/>
            <person name="Ruan X."/>
            <person name="Zhao L."/>
            <person name="Wei J."/>
            <person name="Que T."/>
            <person name="Du C."/>
            <person name="Cheng J."/>
            <person name="Dai P."/>
            <person name="Han X."/>
            <person name="Huang E."/>
            <person name="Gao Y."/>
            <person name="Liu J."/>
            <person name="Shao H."/>
            <person name="Ye R."/>
            <person name="Li L."/>
            <person name="Wei W."/>
            <person name="Wang X."/>
            <person name="Wang C."/>
            <person name="Yang T."/>
            <person name="Huo Q."/>
            <person name="Li W."/>
            <person name="Guo W."/>
            <person name="Chen H."/>
            <person name="Zhou L."/>
            <person name="Ni X."/>
            <person name="Tian J."/>
            <person name="Zhou Y."/>
            <person name="Sheng Y."/>
            <person name="Liu T."/>
            <person name="Pan Y."/>
            <person name="Xia L."/>
            <person name="Li J."/>
            <person name="Zhao F."/>
            <person name="Cao W."/>
        </authorList>
    </citation>
    <scope>NUCLEOTIDE SEQUENCE</scope>
    <source>
        <strain evidence="1">Dsil-2018</strain>
    </source>
</reference>
<name>A0ACB8DXX0_DERSI</name>
<accession>A0ACB8DXX0</accession>
<evidence type="ECO:0000313" key="1">
    <source>
        <dbReference type="EMBL" id="KAH7979223.1"/>
    </source>
</evidence>
<keyword evidence="2" id="KW-1185">Reference proteome</keyword>
<evidence type="ECO:0000313" key="2">
    <source>
        <dbReference type="Proteomes" id="UP000821865"/>
    </source>
</evidence>
<gene>
    <name evidence="1" type="ORF">HPB49_008789</name>
</gene>
<sequence>MSRVSENERRRIVDLCLQSYSQRVVSEMTNRPLKTVNRIIQAYKKDGRIADVPHKARKKVTTEAEERAVVAVAAANPTSTIREIKNSLRLGGVSDTTIKRRLYAAGLKSRSAAQNPTMSAANNKKKISN</sequence>
<comment type="caution">
    <text evidence="1">The sequence shown here is derived from an EMBL/GenBank/DDBJ whole genome shotgun (WGS) entry which is preliminary data.</text>
</comment>
<dbReference type="Proteomes" id="UP000821865">
    <property type="component" value="Chromosome 1"/>
</dbReference>
<protein>
    <submittedName>
        <fullName evidence="1">Uncharacterized protein</fullName>
    </submittedName>
</protein>
<organism evidence="1 2">
    <name type="scientific">Dermacentor silvarum</name>
    <name type="common">Tick</name>
    <dbReference type="NCBI Taxonomy" id="543639"/>
    <lineage>
        <taxon>Eukaryota</taxon>
        <taxon>Metazoa</taxon>
        <taxon>Ecdysozoa</taxon>
        <taxon>Arthropoda</taxon>
        <taxon>Chelicerata</taxon>
        <taxon>Arachnida</taxon>
        <taxon>Acari</taxon>
        <taxon>Parasitiformes</taxon>
        <taxon>Ixodida</taxon>
        <taxon>Ixodoidea</taxon>
        <taxon>Ixodidae</taxon>
        <taxon>Rhipicephalinae</taxon>
        <taxon>Dermacentor</taxon>
    </lineage>
</organism>
<proteinExistence type="predicted"/>
<dbReference type="EMBL" id="CM023470">
    <property type="protein sequence ID" value="KAH7979223.1"/>
    <property type="molecule type" value="Genomic_DNA"/>
</dbReference>